<dbReference type="Gene3D" id="1.20.1250.20">
    <property type="entry name" value="MFS general substrate transporter like domains"/>
    <property type="match status" value="1"/>
</dbReference>
<comment type="caution">
    <text evidence="9">The sequence shown here is derived from an EMBL/GenBank/DDBJ whole genome shotgun (WGS) entry which is preliminary data.</text>
</comment>
<evidence type="ECO:0000259" key="8">
    <source>
        <dbReference type="PROSITE" id="PS50850"/>
    </source>
</evidence>
<proteinExistence type="inferred from homology"/>
<dbReference type="GO" id="GO:0022857">
    <property type="term" value="F:transmembrane transporter activity"/>
    <property type="evidence" value="ECO:0007669"/>
    <property type="project" value="InterPro"/>
</dbReference>
<dbReference type="PROSITE" id="PS50850">
    <property type="entry name" value="MFS"/>
    <property type="match status" value="1"/>
</dbReference>
<feature type="transmembrane region" description="Helical" evidence="7">
    <location>
        <begin position="348"/>
        <end position="367"/>
    </location>
</feature>
<evidence type="ECO:0000256" key="7">
    <source>
        <dbReference type="SAM" id="Phobius"/>
    </source>
</evidence>
<feature type="transmembrane region" description="Helical" evidence="7">
    <location>
        <begin position="170"/>
        <end position="192"/>
    </location>
</feature>
<feature type="domain" description="Major facilitator superfamily (MFS) profile" evidence="8">
    <location>
        <begin position="46"/>
        <end position="461"/>
    </location>
</feature>
<dbReference type="RefSeq" id="WP_146984793.1">
    <property type="nucleotide sequence ID" value="NZ_VITY01000002.1"/>
</dbReference>
<dbReference type="InterPro" id="IPR005828">
    <property type="entry name" value="MFS_sugar_transport-like"/>
</dbReference>
<organism evidence="9 10">
    <name type="scientific">Bradyrhizobium macuxiense</name>
    <dbReference type="NCBI Taxonomy" id="1755647"/>
    <lineage>
        <taxon>Bacteria</taxon>
        <taxon>Pseudomonadati</taxon>
        <taxon>Pseudomonadota</taxon>
        <taxon>Alphaproteobacteria</taxon>
        <taxon>Hyphomicrobiales</taxon>
        <taxon>Nitrobacteraceae</taxon>
        <taxon>Bradyrhizobium</taxon>
    </lineage>
</organism>
<keyword evidence="6 7" id="KW-0472">Membrane</keyword>
<dbReference type="CDD" id="cd17316">
    <property type="entry name" value="MFS_SV2_like"/>
    <property type="match status" value="1"/>
</dbReference>
<evidence type="ECO:0000256" key="6">
    <source>
        <dbReference type="ARBA" id="ARBA00023136"/>
    </source>
</evidence>
<evidence type="ECO:0000256" key="5">
    <source>
        <dbReference type="ARBA" id="ARBA00022989"/>
    </source>
</evidence>
<feature type="transmembrane region" description="Helical" evidence="7">
    <location>
        <begin position="287"/>
        <end position="307"/>
    </location>
</feature>
<feature type="transmembrane region" description="Helical" evidence="7">
    <location>
        <begin position="115"/>
        <end position="135"/>
    </location>
</feature>
<sequence>MTISDVTASAGSRAPAAVARTAQAQQVADIAARLERLPLTSYQRWIFGIIATAWLFDSMDLAALTFVLGSIRQTFGLSTAEAGLLSSMSFLGMFAGAASAGLLADRFGRARVFQVSMIFWGLGSLCCGLSTTATALGASRLLLGFGMGMEFPVAQSMVSEIMPASNRGRYIAFLEGFWPLGFIASGLLTYFVLQAADWRWVFILQAIPAVFVLVVRRYVPESPRWLASHGYSERAEATVRDIESRVRDRMGSKDLPPVVRQAAAPASETTGLRTLFSGIYARRTTMLWTLWFFALLGFYGLTTWLGALLQAKGFPITKSVFYTIMISLAGIPGFLVSAWLVESWGRKATLVMNLLCGAIACHFYGSAADQTQLIIAGLCMQFFLFGMWSALYAYTPELYPTHVRATGTGFASAVGRIGSLIGPYVIGVILPAAGQSGVFALGAGAFVVAALAVLLLGEETRGRTLESISH</sequence>
<feature type="transmembrane region" description="Helical" evidence="7">
    <location>
        <begin position="319"/>
        <end position="341"/>
    </location>
</feature>
<keyword evidence="10" id="KW-1185">Reference proteome</keyword>
<evidence type="ECO:0000256" key="4">
    <source>
        <dbReference type="ARBA" id="ARBA00022692"/>
    </source>
</evidence>
<feature type="transmembrane region" description="Helical" evidence="7">
    <location>
        <begin position="373"/>
        <end position="394"/>
    </location>
</feature>
<evidence type="ECO:0000313" key="9">
    <source>
        <dbReference type="EMBL" id="TWC05739.1"/>
    </source>
</evidence>
<protein>
    <submittedName>
        <fullName evidence="9">Putative MFS transporter</fullName>
    </submittedName>
</protein>
<comment type="similarity">
    <text evidence="2">Belongs to the major facilitator superfamily. Sugar transporter (TC 2.A.1.1) family.</text>
</comment>
<reference evidence="9 10" key="1">
    <citation type="submission" date="2019-06" db="EMBL/GenBank/DDBJ databases">
        <title>Genomic Encyclopedia of Type Strains, Phase IV (KMG-V): Genome sequencing to study the core and pangenomes of soil and plant-associated prokaryotes.</title>
        <authorList>
            <person name="Whitman W."/>
        </authorList>
    </citation>
    <scope>NUCLEOTIDE SEQUENCE [LARGE SCALE GENOMIC DNA]</scope>
    <source>
        <strain evidence="9 10">BR 10355</strain>
    </source>
</reference>
<dbReference type="Proteomes" id="UP000321304">
    <property type="component" value="Unassembled WGS sequence"/>
</dbReference>
<dbReference type="AlphaFoldDB" id="A0A560MDS0"/>
<gene>
    <name evidence="9" type="ORF">FBZ93_10252</name>
</gene>
<evidence type="ECO:0000256" key="1">
    <source>
        <dbReference type="ARBA" id="ARBA00004141"/>
    </source>
</evidence>
<dbReference type="EMBL" id="VITY01000002">
    <property type="protein sequence ID" value="TWC05739.1"/>
    <property type="molecule type" value="Genomic_DNA"/>
</dbReference>
<evidence type="ECO:0000313" key="10">
    <source>
        <dbReference type="Proteomes" id="UP000321304"/>
    </source>
</evidence>
<dbReference type="PANTHER" id="PTHR23511:SF34">
    <property type="entry name" value="SYNAPTIC VESICLE GLYCOPROTEIN 2"/>
    <property type="match status" value="1"/>
</dbReference>
<dbReference type="InterPro" id="IPR020846">
    <property type="entry name" value="MFS_dom"/>
</dbReference>
<accession>A0A560MDS0</accession>
<feature type="transmembrane region" description="Helical" evidence="7">
    <location>
        <begin position="45"/>
        <end position="71"/>
    </location>
</feature>
<dbReference type="PANTHER" id="PTHR23511">
    <property type="entry name" value="SYNAPTIC VESICLE GLYCOPROTEIN 2"/>
    <property type="match status" value="1"/>
</dbReference>
<name>A0A560MDS0_9BRAD</name>
<evidence type="ECO:0000256" key="2">
    <source>
        <dbReference type="ARBA" id="ARBA00010992"/>
    </source>
</evidence>
<feature type="transmembrane region" description="Helical" evidence="7">
    <location>
        <begin position="438"/>
        <end position="457"/>
    </location>
</feature>
<keyword evidence="4 7" id="KW-0812">Transmembrane</keyword>
<keyword evidence="5 7" id="KW-1133">Transmembrane helix</keyword>
<dbReference type="SUPFAM" id="SSF103473">
    <property type="entry name" value="MFS general substrate transporter"/>
    <property type="match status" value="1"/>
</dbReference>
<dbReference type="Pfam" id="PF00083">
    <property type="entry name" value="Sugar_tr"/>
    <property type="match status" value="1"/>
</dbReference>
<dbReference type="GO" id="GO:0016020">
    <property type="term" value="C:membrane"/>
    <property type="evidence" value="ECO:0007669"/>
    <property type="project" value="UniProtKB-SubCell"/>
</dbReference>
<evidence type="ECO:0000256" key="3">
    <source>
        <dbReference type="ARBA" id="ARBA00022448"/>
    </source>
</evidence>
<comment type="subcellular location">
    <subcellularLocation>
        <location evidence="1">Membrane</location>
        <topology evidence="1">Multi-pass membrane protein</topology>
    </subcellularLocation>
</comment>
<feature type="transmembrane region" description="Helical" evidence="7">
    <location>
        <begin position="406"/>
        <end position="426"/>
    </location>
</feature>
<keyword evidence="3" id="KW-0813">Transport</keyword>
<dbReference type="OrthoDB" id="9784658at2"/>
<feature type="transmembrane region" description="Helical" evidence="7">
    <location>
        <begin position="83"/>
        <end position="103"/>
    </location>
</feature>
<dbReference type="InterPro" id="IPR036259">
    <property type="entry name" value="MFS_trans_sf"/>
</dbReference>